<evidence type="ECO:0000313" key="5">
    <source>
        <dbReference type="Proteomes" id="UP000283255"/>
    </source>
</evidence>
<reference evidence="4 5" key="2">
    <citation type="submission" date="2019-01" db="EMBL/GenBank/DDBJ databases">
        <title>Motilimonas pumilus sp. nov., isolated from the gut of sea cucumber (Apostichopus japonicus).</title>
        <authorList>
            <person name="Wang F.-Q."/>
            <person name="Ren L.-H."/>
            <person name="Lin Y.-W."/>
            <person name="Sun G.-H."/>
            <person name="Du Z.-J."/>
            <person name="Zhao J.-X."/>
            <person name="Liu X.-J."/>
            <person name="Liu L.-J."/>
        </authorList>
    </citation>
    <scope>NUCLEOTIDE SEQUENCE [LARGE SCALE GENOMIC DNA]</scope>
    <source>
        <strain evidence="4 5">PLHSC7-2</strain>
    </source>
</reference>
<keyword evidence="2" id="KW-0472">Membrane</keyword>
<organism evidence="4 5">
    <name type="scientific">Motilimonas pumila</name>
    <dbReference type="NCBI Taxonomy" id="2303987"/>
    <lineage>
        <taxon>Bacteria</taxon>
        <taxon>Pseudomonadati</taxon>
        <taxon>Pseudomonadota</taxon>
        <taxon>Gammaproteobacteria</taxon>
        <taxon>Alteromonadales</taxon>
        <taxon>Alteromonadales genera incertae sedis</taxon>
        <taxon>Motilimonas</taxon>
    </lineage>
</organism>
<dbReference type="AlphaFoldDB" id="A0A418YIM8"/>
<dbReference type="Gene3D" id="2.40.160.50">
    <property type="entry name" value="membrane protein fhac: a member of the omp85/tpsb transporter family"/>
    <property type="match status" value="1"/>
</dbReference>
<name>A0A418YIM8_9GAMM</name>
<sequence length="435" mass="48790">MKSPFSSIRNGRFCPYTYTQTTLCSKKSCDQNEGLALENEPLLIYTEEVFFEIEGIILLRFSALLLALGAMSTVCYGQSQRQQPSTFSVSQYVPEYAPDMRQQDIALKVQKGDFIAVPIPISNPTVGTGLVAMAAYYYGQTKLEESVQPPAVTQVVAMYTDNQSYGVGLMHQDYWRDDRWRFTGIAGYMDLQLDLLDTEISGQDFAITWQVTGSLLKTQLLRSFAEDWYLGGQLKIVDNKQTFGANFSRSDYAFSASGRANGFGVLLQYDSRDNLTNAYNGQRFEVDAMFNDEAIGSSSTYQSYQVRYRYYQQLMQPLVLALEARGCAKYGETPLWDYCTVGLRGFSATTYLNKASASGQAELRWKAWHDLGLVAFAGLGYDADKVYNLGDSDRIDSVGVGVRYMVLDSQRINLRIDYAHSGNEDAVYLSVTEAF</sequence>
<comment type="caution">
    <text evidence="4">The sequence shown here is derived from an EMBL/GenBank/DDBJ whole genome shotgun (WGS) entry which is preliminary data.</text>
</comment>
<evidence type="ECO:0000313" key="4">
    <source>
        <dbReference type="EMBL" id="RJG50469.1"/>
    </source>
</evidence>
<dbReference type="Pfam" id="PF01103">
    <property type="entry name" value="Omp85"/>
    <property type="match status" value="1"/>
</dbReference>
<gene>
    <name evidence="4" type="ORF">D1Z90_03030</name>
</gene>
<proteinExistence type="predicted"/>
<keyword evidence="5" id="KW-1185">Reference proteome</keyword>
<protein>
    <recommendedName>
        <fullName evidence="3">Bacterial surface antigen (D15) domain-containing protein</fullName>
    </recommendedName>
</protein>
<accession>A0A418YIM8</accession>
<dbReference type="Proteomes" id="UP000283255">
    <property type="component" value="Unassembled WGS sequence"/>
</dbReference>
<feature type="domain" description="Bacterial surface antigen (D15)" evidence="3">
    <location>
        <begin position="160"/>
        <end position="420"/>
    </location>
</feature>
<reference evidence="4 5" key="1">
    <citation type="submission" date="2018-09" db="EMBL/GenBank/DDBJ databases">
        <authorList>
            <person name="Wang F."/>
        </authorList>
    </citation>
    <scope>NUCLEOTIDE SEQUENCE [LARGE SCALE GENOMIC DNA]</scope>
    <source>
        <strain evidence="4 5">PLHSC7-2</strain>
    </source>
</reference>
<comment type="subcellular location">
    <subcellularLocation>
        <location evidence="1">Membrane</location>
    </subcellularLocation>
</comment>
<evidence type="ECO:0000259" key="3">
    <source>
        <dbReference type="Pfam" id="PF01103"/>
    </source>
</evidence>
<evidence type="ECO:0000256" key="1">
    <source>
        <dbReference type="ARBA" id="ARBA00004370"/>
    </source>
</evidence>
<dbReference type="InterPro" id="IPR000184">
    <property type="entry name" value="Bac_surfAg_D15"/>
</dbReference>
<evidence type="ECO:0000256" key="2">
    <source>
        <dbReference type="ARBA" id="ARBA00023136"/>
    </source>
</evidence>
<dbReference type="GO" id="GO:0019867">
    <property type="term" value="C:outer membrane"/>
    <property type="evidence" value="ECO:0007669"/>
    <property type="project" value="InterPro"/>
</dbReference>
<dbReference type="EMBL" id="QZCH01000002">
    <property type="protein sequence ID" value="RJG50469.1"/>
    <property type="molecule type" value="Genomic_DNA"/>
</dbReference>